<dbReference type="InterPro" id="IPR018337">
    <property type="entry name" value="Cell_wall/Cho-bd_repeat"/>
</dbReference>
<dbReference type="SUPFAM" id="SSF69360">
    <property type="entry name" value="Cell wall binding repeat"/>
    <property type="match status" value="3"/>
</dbReference>
<comment type="caution">
    <text evidence="4">The sequence shown here is derived from an EMBL/GenBank/DDBJ whole genome shotgun (WGS) entry which is preliminary data.</text>
</comment>
<dbReference type="InterPro" id="IPR051056">
    <property type="entry name" value="Glycosyl_Hydrolase_73"/>
</dbReference>
<name>A0AA87AKH2_9BACL</name>
<accession>A0AA87AKH2</accession>
<evidence type="ECO:0000256" key="1">
    <source>
        <dbReference type="ARBA" id="ARBA00022737"/>
    </source>
</evidence>
<keyword evidence="2" id="KW-0378">Hydrolase</keyword>
<dbReference type="Gene3D" id="1.10.530.10">
    <property type="match status" value="1"/>
</dbReference>
<organism evidence="4 5">
    <name type="scientific">Gemella haemolysans M341</name>
    <dbReference type="NCBI Taxonomy" id="562981"/>
    <lineage>
        <taxon>Bacteria</taxon>
        <taxon>Bacillati</taxon>
        <taxon>Bacillota</taxon>
        <taxon>Bacilli</taxon>
        <taxon>Bacillales</taxon>
        <taxon>Gemellaceae</taxon>
        <taxon>Gemella</taxon>
    </lineage>
</organism>
<proteinExistence type="predicted"/>
<dbReference type="InterPro" id="IPR006626">
    <property type="entry name" value="PbH1"/>
</dbReference>
<reference evidence="4 5" key="1">
    <citation type="submission" date="2011-03" db="EMBL/GenBank/DDBJ databases">
        <title>The Genome Sequence of Gemella haemolysans M341.</title>
        <authorList>
            <consortium name="The Broad Institute Genome Sequencing Platform"/>
            <consortium name="The Broad Institute Genome Sequencing Center for Infectious Disease"/>
            <person name="Earl A."/>
            <person name="Ward D."/>
            <person name="Feldgarden M."/>
            <person name="Gevers D."/>
            <person name="Sibley C.D."/>
            <person name="Field T.R."/>
            <person name="Grinwis M."/>
            <person name="Eshaghurshan C.S."/>
            <person name="Surette M.G."/>
            <person name="Young S.K."/>
            <person name="Zeng Q."/>
            <person name="Gargeya S."/>
            <person name="Fitzgerald M."/>
            <person name="Haas B."/>
            <person name="Abouelleil A."/>
            <person name="Alvarado L."/>
            <person name="Arachchi H.M."/>
            <person name="Berlin A."/>
            <person name="Brown A."/>
            <person name="Chapman S.B."/>
            <person name="Chen Z."/>
            <person name="Dunbar C."/>
            <person name="Freedman E."/>
            <person name="Gearin G."/>
            <person name="Gellesch M."/>
            <person name="Goldberg J."/>
            <person name="Griggs A."/>
            <person name="Gujja S."/>
            <person name="Heilman E.R."/>
            <person name="Heiman D."/>
            <person name="Howarth C."/>
            <person name="Larson L."/>
            <person name="Lui A."/>
            <person name="MacDonald P.J.P."/>
            <person name="Mehta T."/>
            <person name="Montmayeur A."/>
            <person name="Murphy C."/>
            <person name="Neiman D."/>
            <person name="Pearson M."/>
            <person name="Priest M."/>
            <person name="Roberts A."/>
            <person name="Saif S."/>
            <person name="Shea T."/>
            <person name="Shenoy N."/>
            <person name="Sisk P."/>
            <person name="Stolte C."/>
            <person name="Sykes S."/>
            <person name="White J."/>
            <person name="Yandava C."/>
            <person name="Wortman J."/>
            <person name="Nusbaum C."/>
            <person name="Birren B."/>
        </authorList>
    </citation>
    <scope>NUCLEOTIDE SEQUENCE [LARGE SCALE GENOMIC DNA]</scope>
    <source>
        <strain evidence="4 5">M341</strain>
    </source>
</reference>
<dbReference type="EMBL" id="ACRO01000039">
    <property type="protein sequence ID" value="EGF86627.1"/>
    <property type="molecule type" value="Genomic_DNA"/>
</dbReference>
<dbReference type="SMART" id="SM00047">
    <property type="entry name" value="LYZ2"/>
    <property type="match status" value="1"/>
</dbReference>
<dbReference type="PANTHER" id="PTHR33308">
    <property type="entry name" value="PEPTIDOGLYCAN HYDROLASE FLGJ"/>
    <property type="match status" value="1"/>
</dbReference>
<dbReference type="Pfam" id="PF01832">
    <property type="entry name" value="Glucosaminidase"/>
    <property type="match status" value="1"/>
</dbReference>
<protein>
    <recommendedName>
        <fullName evidence="3">Mannosyl-glycoprotein endo-beta-N-acetylglucosamidase-like domain-containing protein</fullName>
    </recommendedName>
</protein>
<dbReference type="Proteomes" id="UP000004773">
    <property type="component" value="Unassembled WGS sequence"/>
</dbReference>
<dbReference type="Pfam" id="PF17890">
    <property type="entry name" value="WW_like"/>
    <property type="match status" value="1"/>
</dbReference>
<dbReference type="SMART" id="SM00710">
    <property type="entry name" value="PbH1"/>
    <property type="match status" value="6"/>
</dbReference>
<dbReference type="RefSeq" id="WP_003147760.1">
    <property type="nucleotide sequence ID" value="NZ_GL883585.1"/>
</dbReference>
<evidence type="ECO:0000313" key="5">
    <source>
        <dbReference type="Proteomes" id="UP000004773"/>
    </source>
</evidence>
<sequence length="640" mass="71335">MRRNKLKLGLGVLTVLATPIAVNTVASNDAQAAQGWVRSGNAWYLYNQNGTLVRNAWAGNYWLGADGRMATNAWVDGGRYYVGSNGVWVKGAQHQTTASETKQGWTKVGNAWYFYNHGKVVANAWIGNYWLGADGRMATNAWVDGGRYYVGTDGAWVKGAQHTTTVKSGWVKEGYTWYYYKNGSVVRNAWAGNYWLGADGRMATNSWVDNNRYYVGNDGAWIKYYSNKSGWQKESGSWYYYKNGSVVRNAWAGNYWLGADGRMATNSWVDNNRYYVGTDGVWIKNYSNKSGWQKESGSWYYYKNGSVVRNAWAGNYWLGADGRMATNSWVDNNRYYVGNNGAWVKGEDRTASKSENATNTSYSGYYKVTSLYIPVYDANGRILSHVSKDTILFRDNRATANGRIPVQVAGITGYVNSGQVAAVNSSTTFIPDYVSDGKYVYHRYSAYNRVMVAYHNPNMQVGKSYYSADGINFGSFKLDHPFQFSNLKSRSNYTAADINRLYSLMGANDSKLAGKGATFKAAEQRYGVNALYLVAHSALESAWGRSKIAKDKNNFFGIAAYDSTPYTSATKFDDVDSGILGAARWIDRNYLSNTGYPANGAYLGNKARGMNVNYATAPYWGESIASIMFSANEKLGRKDR</sequence>
<dbReference type="Gene3D" id="2.10.270.10">
    <property type="entry name" value="Cholin Binding"/>
    <property type="match status" value="4"/>
</dbReference>
<dbReference type="PANTHER" id="PTHR33308:SF9">
    <property type="entry name" value="PEPTIDOGLYCAN HYDROLASE FLGJ"/>
    <property type="match status" value="1"/>
</dbReference>
<dbReference type="InterPro" id="IPR002901">
    <property type="entry name" value="MGlyc_endo_b_GlcNAc-like_dom"/>
</dbReference>
<evidence type="ECO:0000259" key="3">
    <source>
        <dbReference type="SMART" id="SM00047"/>
    </source>
</evidence>
<dbReference type="Pfam" id="PF19085">
    <property type="entry name" value="Choline_bind_2"/>
    <property type="match status" value="5"/>
</dbReference>
<keyword evidence="1" id="KW-0677">Repeat</keyword>
<evidence type="ECO:0000313" key="4">
    <source>
        <dbReference type="EMBL" id="EGF86627.1"/>
    </source>
</evidence>
<gene>
    <name evidence="4" type="ORF">HMPREF0428_01609</name>
</gene>
<evidence type="ECO:0000256" key="2">
    <source>
        <dbReference type="ARBA" id="ARBA00022801"/>
    </source>
</evidence>
<feature type="domain" description="Mannosyl-glycoprotein endo-beta-N-acetylglucosamidase-like" evidence="3">
    <location>
        <begin position="504"/>
        <end position="639"/>
    </location>
</feature>
<dbReference type="InterPro" id="IPR040742">
    <property type="entry name" value="LytB_WW-like"/>
</dbReference>
<dbReference type="GO" id="GO:0004040">
    <property type="term" value="F:amidase activity"/>
    <property type="evidence" value="ECO:0007669"/>
    <property type="project" value="InterPro"/>
</dbReference>
<dbReference type="AlphaFoldDB" id="A0AA87AKH2"/>